<dbReference type="InterPro" id="IPR017853">
    <property type="entry name" value="GH"/>
</dbReference>
<keyword evidence="2" id="KW-1185">Reference proteome</keyword>
<proteinExistence type="predicted"/>
<organism evidence="1 2">
    <name type="scientific">Mucilaginibacter gilvus</name>
    <dbReference type="NCBI Taxonomy" id="2305909"/>
    <lineage>
        <taxon>Bacteria</taxon>
        <taxon>Pseudomonadati</taxon>
        <taxon>Bacteroidota</taxon>
        <taxon>Sphingobacteriia</taxon>
        <taxon>Sphingobacteriales</taxon>
        <taxon>Sphingobacteriaceae</taxon>
        <taxon>Mucilaginibacter</taxon>
    </lineage>
</organism>
<reference evidence="1 2" key="1">
    <citation type="submission" date="2019-01" db="EMBL/GenBank/DDBJ databases">
        <title>Mucilaginibacter antarcticum sp. nov., isolated from antarctic soil.</title>
        <authorList>
            <person name="Yan Y.-Q."/>
            <person name="Du Z.-J."/>
        </authorList>
    </citation>
    <scope>NUCLEOTIDE SEQUENCE [LARGE SCALE GENOMIC DNA]</scope>
    <source>
        <strain evidence="1 2">F01003</strain>
    </source>
</reference>
<comment type="caution">
    <text evidence="1">The sequence shown here is derived from an EMBL/GenBank/DDBJ whole genome shotgun (WGS) entry which is preliminary data.</text>
</comment>
<dbReference type="Gene3D" id="3.20.20.80">
    <property type="entry name" value="Glycosidases"/>
    <property type="match status" value="1"/>
</dbReference>
<evidence type="ECO:0000313" key="2">
    <source>
        <dbReference type="Proteomes" id="UP000286701"/>
    </source>
</evidence>
<protein>
    <submittedName>
        <fullName evidence="1">Uncharacterized protein</fullName>
    </submittedName>
</protein>
<evidence type="ECO:0000313" key="1">
    <source>
        <dbReference type="EMBL" id="RWY51610.1"/>
    </source>
</evidence>
<dbReference type="SUPFAM" id="SSF51445">
    <property type="entry name" value="(Trans)glycosidases"/>
    <property type="match status" value="1"/>
</dbReference>
<dbReference type="EMBL" id="SBIW01000005">
    <property type="protein sequence ID" value="RWY51610.1"/>
    <property type="molecule type" value="Genomic_DNA"/>
</dbReference>
<dbReference type="RefSeq" id="WP_128534231.1">
    <property type="nucleotide sequence ID" value="NZ_SBIW01000005.1"/>
</dbReference>
<dbReference type="AlphaFoldDB" id="A0A444MNK3"/>
<dbReference type="Proteomes" id="UP000286701">
    <property type="component" value="Unassembled WGS sequence"/>
</dbReference>
<sequence length="230" mass="26811">MKQRFYAVNYSKSLICVIFIVFVLQTSTYAQSGKKPKGRGQWTEKQAWDWEKKHDVIKGFNAPNAPYPGVGRHVIFRKAADLGFNSVRTWLPGRPETHIKILHQILDEAAAKGLTVSPVLEIKYWLKQPDLIRAKADAEAYVRAIIQEFKNDSRIILWDIWNEPELAVKEKNRNDYTWLKDAFIWAREEAPIQPITLSSIWLYEPDFHDAKAQAWHDELALMNDVHNFHL</sequence>
<accession>A0A444MNK3</accession>
<dbReference type="OrthoDB" id="9774262at2"/>
<name>A0A444MNK3_9SPHI</name>
<gene>
    <name evidence="1" type="ORF">EPL05_12065</name>
</gene>